<name>A0A161RT53_9BACL</name>
<dbReference type="Proteomes" id="UP000076567">
    <property type="component" value="Unassembled WGS sequence"/>
</dbReference>
<reference evidence="2" key="1">
    <citation type="submission" date="2016-01" db="EMBL/GenBank/DDBJ databases">
        <title>Draft genome of Chromobacterium sp. F49.</title>
        <authorList>
            <person name="Hong K.W."/>
        </authorList>
    </citation>
    <scope>NUCLEOTIDE SEQUENCE [LARGE SCALE GENOMIC DNA]</scope>
    <source>
        <strain evidence="2">P7IIIA</strain>
    </source>
</reference>
<dbReference type="RefSeq" id="WP_066243734.1">
    <property type="nucleotide sequence ID" value="NZ_LRFC01000037.1"/>
</dbReference>
<gene>
    <name evidence="1" type="ORF">AWM68_10540</name>
</gene>
<evidence type="ECO:0008006" key="3">
    <source>
        <dbReference type="Google" id="ProtNLM"/>
    </source>
</evidence>
<dbReference type="OrthoDB" id="2989999at2"/>
<protein>
    <recommendedName>
        <fullName evidence="3">Radical SAM protein</fullName>
    </recommendedName>
</protein>
<evidence type="ECO:0000313" key="1">
    <source>
        <dbReference type="EMBL" id="KZE64573.1"/>
    </source>
</evidence>
<proteinExistence type="predicted"/>
<evidence type="ECO:0000313" key="2">
    <source>
        <dbReference type="Proteomes" id="UP000076567"/>
    </source>
</evidence>
<dbReference type="AlphaFoldDB" id="A0A161RT53"/>
<sequence length="104" mass="12251">MQNNFVWDDRLGISVPDLNKPWETFDKSSQAAILLHWEKIRGTIPDRIGKIEKHINELQDQLSLEENFERSCELNYKIASLASVINDLWLWYRLNQNITSKIHG</sequence>
<comment type="caution">
    <text evidence="1">The sequence shown here is derived from an EMBL/GenBank/DDBJ whole genome shotgun (WGS) entry which is preliminary data.</text>
</comment>
<organism evidence="1 2">
    <name type="scientific">Fictibacillus phosphorivorans</name>
    <dbReference type="NCBI Taxonomy" id="1221500"/>
    <lineage>
        <taxon>Bacteria</taxon>
        <taxon>Bacillati</taxon>
        <taxon>Bacillota</taxon>
        <taxon>Bacilli</taxon>
        <taxon>Bacillales</taxon>
        <taxon>Fictibacillaceae</taxon>
        <taxon>Fictibacillus</taxon>
    </lineage>
</organism>
<keyword evidence="2" id="KW-1185">Reference proteome</keyword>
<dbReference type="EMBL" id="LRFC01000037">
    <property type="protein sequence ID" value="KZE64573.1"/>
    <property type="molecule type" value="Genomic_DNA"/>
</dbReference>
<accession>A0A161RT53</accession>